<evidence type="ECO:0000313" key="1">
    <source>
        <dbReference type="EMBL" id="KAD4384574.1"/>
    </source>
</evidence>
<dbReference type="AlphaFoldDB" id="A0A5N6N322"/>
<organism evidence="1 2">
    <name type="scientific">Mikania micrantha</name>
    <name type="common">bitter vine</name>
    <dbReference type="NCBI Taxonomy" id="192012"/>
    <lineage>
        <taxon>Eukaryota</taxon>
        <taxon>Viridiplantae</taxon>
        <taxon>Streptophyta</taxon>
        <taxon>Embryophyta</taxon>
        <taxon>Tracheophyta</taxon>
        <taxon>Spermatophyta</taxon>
        <taxon>Magnoliopsida</taxon>
        <taxon>eudicotyledons</taxon>
        <taxon>Gunneridae</taxon>
        <taxon>Pentapetalae</taxon>
        <taxon>asterids</taxon>
        <taxon>campanulids</taxon>
        <taxon>Asterales</taxon>
        <taxon>Asteraceae</taxon>
        <taxon>Asteroideae</taxon>
        <taxon>Heliantheae alliance</taxon>
        <taxon>Eupatorieae</taxon>
        <taxon>Mikania</taxon>
    </lineage>
</organism>
<name>A0A5N6N322_9ASTR</name>
<reference evidence="1 2" key="1">
    <citation type="submission" date="2019-05" db="EMBL/GenBank/DDBJ databases">
        <title>Mikania micrantha, genome provides insights into the molecular mechanism of rapid growth.</title>
        <authorList>
            <person name="Liu B."/>
        </authorList>
    </citation>
    <scope>NUCLEOTIDE SEQUENCE [LARGE SCALE GENOMIC DNA]</scope>
    <source>
        <strain evidence="1">NLD-2019</strain>
        <tissue evidence="1">Leaf</tissue>
    </source>
</reference>
<dbReference type="EMBL" id="SZYD01000013">
    <property type="protein sequence ID" value="KAD4384574.1"/>
    <property type="molecule type" value="Genomic_DNA"/>
</dbReference>
<keyword evidence="2" id="KW-1185">Reference proteome</keyword>
<comment type="caution">
    <text evidence="1">The sequence shown here is derived from an EMBL/GenBank/DDBJ whole genome shotgun (WGS) entry which is preliminary data.</text>
</comment>
<sequence length="88" mass="9840">MGLLNANGLMCGQLGSRDIKEIEKCGRFTHSRRRHLRRFAYCGDGGDAGADRDGDSENQRVMLRGTGDAENFRHAYMDCTQCIKGSRK</sequence>
<proteinExistence type="predicted"/>
<evidence type="ECO:0000313" key="2">
    <source>
        <dbReference type="Proteomes" id="UP000326396"/>
    </source>
</evidence>
<gene>
    <name evidence="1" type="ORF">E3N88_24742</name>
</gene>
<protein>
    <submittedName>
        <fullName evidence="1">Uncharacterized protein</fullName>
    </submittedName>
</protein>
<accession>A0A5N6N322</accession>
<dbReference type="Proteomes" id="UP000326396">
    <property type="component" value="Linkage Group LG3"/>
</dbReference>